<dbReference type="RefSeq" id="WP_379791297.1">
    <property type="nucleotide sequence ID" value="NZ_JBHSQB010000005.1"/>
</dbReference>
<sequence>MLIDKKNHLRSREMQQMLSQTPIWTIRLGTVVVLLVIMIFVSISWSVKYPNVVKEQIVITSNSSTQIPNEYVGVITLDAVNSDKIKIGQDVNMTLDNYPESEFGILYGTISHITSLPNKSDELKLEVSLKSGLKTSYGRQIVVGQKATGTAVITTHESRLIESLFYQFRGVYE</sequence>
<dbReference type="Proteomes" id="UP001596287">
    <property type="component" value="Unassembled WGS sequence"/>
</dbReference>
<reference evidence="3" key="1">
    <citation type="journal article" date="2019" name="Int. J. Syst. Evol. Microbiol.">
        <title>The Global Catalogue of Microorganisms (GCM) 10K type strain sequencing project: providing services to taxonomists for standard genome sequencing and annotation.</title>
        <authorList>
            <consortium name="The Broad Institute Genomics Platform"/>
            <consortium name="The Broad Institute Genome Sequencing Center for Infectious Disease"/>
            <person name="Wu L."/>
            <person name="Ma J."/>
        </authorList>
    </citation>
    <scope>NUCLEOTIDE SEQUENCE [LARGE SCALE GENOMIC DNA]</scope>
    <source>
        <strain evidence="3">CCUG 49679</strain>
    </source>
</reference>
<protein>
    <recommendedName>
        <fullName evidence="4">HlyD family secretion protein</fullName>
    </recommendedName>
</protein>
<evidence type="ECO:0008006" key="4">
    <source>
        <dbReference type="Google" id="ProtNLM"/>
    </source>
</evidence>
<evidence type="ECO:0000256" key="1">
    <source>
        <dbReference type="SAM" id="Phobius"/>
    </source>
</evidence>
<name>A0ABW1PLC4_9FLAO</name>
<evidence type="ECO:0000313" key="2">
    <source>
        <dbReference type="EMBL" id="MFC6096430.1"/>
    </source>
</evidence>
<comment type="caution">
    <text evidence="2">The sequence shown here is derived from an EMBL/GenBank/DDBJ whole genome shotgun (WGS) entry which is preliminary data.</text>
</comment>
<dbReference type="EMBL" id="JBHSQB010000005">
    <property type="protein sequence ID" value="MFC6096430.1"/>
    <property type="molecule type" value="Genomic_DNA"/>
</dbReference>
<proteinExistence type="predicted"/>
<keyword evidence="3" id="KW-1185">Reference proteome</keyword>
<organism evidence="2 3">
    <name type="scientific">Flavobacterium qiangtangense</name>
    <dbReference type="NCBI Taxonomy" id="1442595"/>
    <lineage>
        <taxon>Bacteria</taxon>
        <taxon>Pseudomonadati</taxon>
        <taxon>Bacteroidota</taxon>
        <taxon>Flavobacteriia</taxon>
        <taxon>Flavobacteriales</taxon>
        <taxon>Flavobacteriaceae</taxon>
        <taxon>Flavobacterium</taxon>
    </lineage>
</organism>
<feature type="transmembrane region" description="Helical" evidence="1">
    <location>
        <begin position="21"/>
        <end position="45"/>
    </location>
</feature>
<accession>A0ABW1PLC4</accession>
<keyword evidence="1" id="KW-0812">Transmembrane</keyword>
<gene>
    <name evidence="2" type="ORF">ACFPVY_07200</name>
</gene>
<evidence type="ECO:0000313" key="3">
    <source>
        <dbReference type="Proteomes" id="UP001596287"/>
    </source>
</evidence>
<keyword evidence="1" id="KW-0472">Membrane</keyword>
<keyword evidence="1" id="KW-1133">Transmembrane helix</keyword>